<dbReference type="HAMAP" id="MF_00442">
    <property type="entry name" value="Helicase_Hel308"/>
    <property type="match status" value="1"/>
</dbReference>
<keyword evidence="6 10" id="KW-0238">DNA-binding</keyword>
<dbReference type="Pfam" id="PF00270">
    <property type="entry name" value="DEAD"/>
    <property type="match status" value="1"/>
</dbReference>
<evidence type="ECO:0000256" key="9">
    <source>
        <dbReference type="ARBA" id="ARBA00034617"/>
    </source>
</evidence>
<dbReference type="EMBL" id="JBHSDS010000010">
    <property type="protein sequence ID" value="MFC4359963.1"/>
    <property type="molecule type" value="Genomic_DNA"/>
</dbReference>
<gene>
    <name evidence="10" type="primary">hel308</name>
    <name evidence="13" type="ORF">ACFO0N_18605</name>
</gene>
<dbReference type="SUPFAM" id="SSF52540">
    <property type="entry name" value="P-loop containing nucleoside triphosphate hydrolases"/>
    <property type="match status" value="2"/>
</dbReference>
<evidence type="ECO:0000313" key="14">
    <source>
        <dbReference type="Proteomes" id="UP001595921"/>
    </source>
</evidence>
<evidence type="ECO:0000256" key="7">
    <source>
        <dbReference type="ARBA" id="ARBA00023204"/>
    </source>
</evidence>
<feature type="domain" description="Helicase C-terminal" evidence="12">
    <location>
        <begin position="253"/>
        <end position="439"/>
    </location>
</feature>
<dbReference type="GO" id="GO:0043138">
    <property type="term" value="F:3'-5' DNA helicase activity"/>
    <property type="evidence" value="ECO:0007669"/>
    <property type="project" value="UniProtKB-UniRule"/>
</dbReference>
<proteinExistence type="inferred from homology"/>
<comment type="similarity">
    <text evidence="10">Belongs to the helicase family. Hel308 subfamily.</text>
</comment>
<comment type="caution">
    <text evidence="13">The sequence shown here is derived from an EMBL/GenBank/DDBJ whole genome shotgun (WGS) entry which is preliminary data.</text>
</comment>
<dbReference type="InterPro" id="IPR011545">
    <property type="entry name" value="DEAD/DEAH_box_helicase_dom"/>
</dbReference>
<dbReference type="RefSeq" id="WP_267623338.1">
    <property type="nucleotide sequence ID" value="NZ_JAODIW010000008.1"/>
</dbReference>
<accession>A0ABD5PGV6</accession>
<reference evidence="13 14" key="1">
    <citation type="journal article" date="2019" name="Int. J. Syst. Evol. Microbiol.">
        <title>The Global Catalogue of Microorganisms (GCM) 10K type strain sequencing project: providing services to taxonomists for standard genome sequencing and annotation.</title>
        <authorList>
            <consortium name="The Broad Institute Genomics Platform"/>
            <consortium name="The Broad Institute Genome Sequencing Center for Infectious Disease"/>
            <person name="Wu L."/>
            <person name="Ma J."/>
        </authorList>
    </citation>
    <scope>NUCLEOTIDE SEQUENCE [LARGE SCALE GENOMIC DNA]</scope>
    <source>
        <strain evidence="13 14">CGMCC 1.12553</strain>
    </source>
</reference>
<evidence type="ECO:0000256" key="4">
    <source>
        <dbReference type="ARBA" id="ARBA00022806"/>
    </source>
</evidence>
<dbReference type="PANTHER" id="PTHR47961">
    <property type="entry name" value="DNA POLYMERASE THETA, PUTATIVE (AFU_ORTHOLOGUE AFUA_1G05260)-RELATED"/>
    <property type="match status" value="1"/>
</dbReference>
<dbReference type="GO" id="GO:0003677">
    <property type="term" value="F:DNA binding"/>
    <property type="evidence" value="ECO:0007669"/>
    <property type="project" value="UniProtKB-UniRule"/>
</dbReference>
<evidence type="ECO:0000256" key="10">
    <source>
        <dbReference type="HAMAP-Rule" id="MF_00442"/>
    </source>
</evidence>
<keyword evidence="2 10" id="KW-0227">DNA damage</keyword>
<keyword evidence="1 10" id="KW-0547">Nucleotide-binding</keyword>
<dbReference type="PROSITE" id="PS51192">
    <property type="entry name" value="HELICASE_ATP_BIND_1"/>
    <property type="match status" value="1"/>
</dbReference>
<keyword evidence="4 10" id="KW-0347">Helicase</keyword>
<dbReference type="InterPro" id="IPR001650">
    <property type="entry name" value="Helicase_C-like"/>
</dbReference>
<dbReference type="InterPro" id="IPR027417">
    <property type="entry name" value="P-loop_NTPase"/>
</dbReference>
<comment type="function">
    <text evidence="10">DNA-dependent ATPase and 3'-5' DNA helicase that may be involved in repair of stalled replication forks.</text>
</comment>
<dbReference type="GO" id="GO:0016818">
    <property type="term" value="F:hydrolase activity, acting on acid anhydrides, in phosphorus-containing anhydrides"/>
    <property type="evidence" value="ECO:0007669"/>
    <property type="project" value="UniProtKB-UniRule"/>
</dbReference>
<dbReference type="PROSITE" id="PS51194">
    <property type="entry name" value="HELICASE_CTER"/>
    <property type="match status" value="1"/>
</dbReference>
<evidence type="ECO:0000256" key="2">
    <source>
        <dbReference type="ARBA" id="ARBA00022763"/>
    </source>
</evidence>
<evidence type="ECO:0000256" key="3">
    <source>
        <dbReference type="ARBA" id="ARBA00022801"/>
    </source>
</evidence>
<dbReference type="AlphaFoldDB" id="A0ABD5PGV6"/>
<keyword evidence="5 10" id="KW-0067">ATP-binding</keyword>
<dbReference type="PANTHER" id="PTHR47961:SF10">
    <property type="entry name" value="ATP-DEPENDENT DNA HELICASE HEL308"/>
    <property type="match status" value="1"/>
</dbReference>
<dbReference type="CDD" id="cd18795">
    <property type="entry name" value="SF2_C_Ski2"/>
    <property type="match status" value="1"/>
</dbReference>
<dbReference type="InterPro" id="IPR048772">
    <property type="entry name" value="Hel308-like_dom4"/>
</dbReference>
<evidence type="ECO:0000256" key="6">
    <source>
        <dbReference type="ARBA" id="ARBA00023125"/>
    </source>
</evidence>
<dbReference type="Gene3D" id="3.40.50.300">
    <property type="entry name" value="P-loop containing nucleotide triphosphate hydrolases"/>
    <property type="match status" value="2"/>
</dbReference>
<keyword evidence="3 10" id="KW-0378">Hydrolase</keyword>
<dbReference type="GO" id="GO:0005524">
    <property type="term" value="F:ATP binding"/>
    <property type="evidence" value="ECO:0007669"/>
    <property type="project" value="UniProtKB-UniRule"/>
</dbReference>
<dbReference type="SUPFAM" id="SSF158702">
    <property type="entry name" value="Sec63 N-terminal domain-like"/>
    <property type="match status" value="1"/>
</dbReference>
<comment type="catalytic activity">
    <reaction evidence="10">
        <text>ATP + H2O = ADP + phosphate + H(+)</text>
        <dbReference type="Rhea" id="RHEA:13065"/>
        <dbReference type="ChEBI" id="CHEBI:15377"/>
        <dbReference type="ChEBI" id="CHEBI:15378"/>
        <dbReference type="ChEBI" id="CHEBI:30616"/>
        <dbReference type="ChEBI" id="CHEBI:43474"/>
        <dbReference type="ChEBI" id="CHEBI:456216"/>
        <dbReference type="EC" id="5.6.2.4"/>
    </reaction>
</comment>
<dbReference type="EC" id="5.6.2.4" evidence="10"/>
<dbReference type="InterPro" id="IPR050474">
    <property type="entry name" value="Hel308_SKI2-like"/>
</dbReference>
<organism evidence="13 14">
    <name type="scientific">Halobium salinum</name>
    <dbReference type="NCBI Taxonomy" id="1364940"/>
    <lineage>
        <taxon>Archaea</taxon>
        <taxon>Methanobacteriati</taxon>
        <taxon>Methanobacteriota</taxon>
        <taxon>Stenosarchaea group</taxon>
        <taxon>Halobacteria</taxon>
        <taxon>Halobacteriales</taxon>
        <taxon>Haloferacaceae</taxon>
        <taxon>Halobium</taxon>
    </lineage>
</organism>
<dbReference type="SUPFAM" id="SSF46785">
    <property type="entry name" value="Winged helix' DNA-binding domain"/>
    <property type="match status" value="1"/>
</dbReference>
<feature type="binding site" evidence="10">
    <location>
        <position position="28"/>
    </location>
    <ligand>
        <name>ATP</name>
        <dbReference type="ChEBI" id="CHEBI:30616"/>
    </ligand>
</feature>
<feature type="domain" description="Helicase ATP-binding" evidence="11">
    <location>
        <begin position="33"/>
        <end position="194"/>
    </location>
</feature>
<dbReference type="Pfam" id="PF21280">
    <property type="entry name" value="Helicase_dom4_arc"/>
    <property type="match status" value="1"/>
</dbReference>
<dbReference type="SMART" id="SM00490">
    <property type="entry name" value="HELICc"/>
    <property type="match status" value="1"/>
</dbReference>
<dbReference type="InterPro" id="IPR036390">
    <property type="entry name" value="WH_DNA-bd_sf"/>
</dbReference>
<dbReference type="InterPro" id="IPR022965">
    <property type="entry name" value="Helicase_Hel308"/>
</dbReference>
<comment type="catalytic activity">
    <reaction evidence="9 10">
        <text>Couples ATP hydrolysis with the unwinding of duplex DNA by translocating in the 3'-5' direction.</text>
        <dbReference type="EC" id="5.6.2.4"/>
    </reaction>
</comment>
<evidence type="ECO:0000259" key="11">
    <source>
        <dbReference type="PROSITE" id="PS51192"/>
    </source>
</evidence>
<evidence type="ECO:0000259" key="12">
    <source>
        <dbReference type="PROSITE" id="PS51194"/>
    </source>
</evidence>
<dbReference type="Pfam" id="PF00271">
    <property type="entry name" value="Helicase_C"/>
    <property type="match status" value="1"/>
</dbReference>
<keyword evidence="8 10" id="KW-0413">Isomerase</keyword>
<evidence type="ECO:0000313" key="13">
    <source>
        <dbReference type="EMBL" id="MFC4359963.1"/>
    </source>
</evidence>
<evidence type="ECO:0000256" key="8">
    <source>
        <dbReference type="ARBA" id="ARBA00023235"/>
    </source>
</evidence>
<name>A0ABD5PGV6_9EURY</name>
<protein>
    <recommendedName>
        <fullName evidence="10">ATP-dependent DNA helicase Hel308</fullName>
        <ecNumber evidence="10">5.6.2.4</ecNumber>
    </recommendedName>
    <alternativeName>
        <fullName evidence="10">DNA 3'-5' helicase Hel308</fullName>
    </alternativeName>
</protein>
<keyword evidence="7 10" id="KW-0234">DNA repair</keyword>
<dbReference type="Proteomes" id="UP001595921">
    <property type="component" value="Unassembled WGS sequence"/>
</dbReference>
<dbReference type="InterPro" id="IPR014001">
    <property type="entry name" value="Helicase_ATP-bd"/>
</dbReference>
<comment type="subunit">
    <text evidence="10">Monomer.</text>
</comment>
<keyword evidence="14" id="KW-1185">Reference proteome</keyword>
<dbReference type="GO" id="GO:0006281">
    <property type="term" value="P:DNA repair"/>
    <property type="evidence" value="ECO:0007669"/>
    <property type="project" value="UniProtKB-UniRule"/>
</dbReference>
<dbReference type="SMART" id="SM00487">
    <property type="entry name" value="DEXDc"/>
    <property type="match status" value="1"/>
</dbReference>
<dbReference type="CDD" id="cd18028">
    <property type="entry name" value="DEXHc_archSki2"/>
    <property type="match status" value="1"/>
</dbReference>
<dbReference type="Gene3D" id="1.10.3380.30">
    <property type="match status" value="1"/>
</dbReference>
<evidence type="ECO:0000256" key="5">
    <source>
        <dbReference type="ARBA" id="ARBA00022840"/>
    </source>
</evidence>
<sequence length="663" mass="70919">MRVRDLPLSAALRDHYESQGVEELYPPQRAAVEAGVTEGANLVAAIPTASGKTLIAELAMLTAGGPALYIVPLRALAREKYETFSELPGVDVGISTGDFDSPAEDLAAYDIVVATSEKVDSAIRNGASWVGDLACCVVDEVHLLGAEGRGPTLEVTLANLRRRAPGLQLVALSATVDNPDEVAAWLDADLVETDWRPVDLRTGVYADGVVDFDDGTELPVDLDRGADTVGADGGSVPAAGADADTDTEATAALVVDAVEAGGQALAFVRSRREAESLAERLAREPFGAAERVADELRELDGTTTGRRLADCVEDGVAFHHAGLGSDHRVAVENAFRDRELAVICATPTLAAGVNVPARRVVVRDQERYTDGGMAPLPVLEVHQMCGRAGRPHLDPFGEAVLVGDGSTKDDLWERYVGADPEAVESKLRDRAALRTHVLSTVAAGFADTRRGVRDALGATFYAHQTPEDDLSGVVHAVVAELTDMGMVEVDSSEGDDAEGDDAQDRLAATPLGSQVSRQYVTPETGVRLVEGLEATAEMDEGNVTGLTILEFVCDSPDMQDTYLGNRERADMYQFATRHAAEFTTAMGEADEFERWLESVKTARILYEWTEGADVETLVERYRIGPGDLESRIERAEWLLGATDALATLLDIDRPEIGALRARL</sequence>
<evidence type="ECO:0000256" key="1">
    <source>
        <dbReference type="ARBA" id="ARBA00022741"/>
    </source>
</evidence>